<dbReference type="Pfam" id="PF16295">
    <property type="entry name" value="TetR_C_10"/>
    <property type="match status" value="1"/>
</dbReference>
<evidence type="ECO:0000259" key="3">
    <source>
        <dbReference type="PROSITE" id="PS50977"/>
    </source>
</evidence>
<dbReference type="Gene3D" id="1.10.357.10">
    <property type="entry name" value="Tetracycline Repressor, domain 2"/>
    <property type="match status" value="1"/>
</dbReference>
<dbReference type="EMBL" id="CP002961">
    <property type="protein sequence ID" value="AFK04473.1"/>
    <property type="molecule type" value="Genomic_DNA"/>
</dbReference>
<dbReference type="Pfam" id="PF00440">
    <property type="entry name" value="TetR_N"/>
    <property type="match status" value="1"/>
</dbReference>
<dbReference type="Proteomes" id="UP000002875">
    <property type="component" value="Chromosome"/>
</dbReference>
<feature type="DNA-binding region" description="H-T-H motif" evidence="2">
    <location>
        <begin position="24"/>
        <end position="43"/>
    </location>
</feature>
<dbReference type="InterPro" id="IPR050624">
    <property type="entry name" value="HTH-type_Tx_Regulator"/>
</dbReference>
<evidence type="ECO:0000256" key="1">
    <source>
        <dbReference type="ARBA" id="ARBA00023125"/>
    </source>
</evidence>
<dbReference type="PROSITE" id="PS50977">
    <property type="entry name" value="HTH_TETR_2"/>
    <property type="match status" value="1"/>
</dbReference>
<dbReference type="PRINTS" id="PR00455">
    <property type="entry name" value="HTHTETR"/>
</dbReference>
<evidence type="ECO:0000256" key="2">
    <source>
        <dbReference type="PROSITE-ProRule" id="PRU00335"/>
    </source>
</evidence>
<dbReference type="InterPro" id="IPR036271">
    <property type="entry name" value="Tet_transcr_reg_TetR-rel_C_sf"/>
</dbReference>
<keyword evidence="5" id="KW-1185">Reference proteome</keyword>
<gene>
    <name evidence="4" type="ordered locus">Emtol_3344</name>
</gene>
<protein>
    <submittedName>
        <fullName evidence="4">Transcriptional regulator, TetR family</fullName>
    </submittedName>
</protein>
<proteinExistence type="predicted"/>
<name>A0ABM5N4W8_EMTOG</name>
<evidence type="ECO:0000313" key="4">
    <source>
        <dbReference type="EMBL" id="AFK04473.1"/>
    </source>
</evidence>
<dbReference type="PANTHER" id="PTHR43479:SF11">
    <property type="entry name" value="ACREF_ENVCD OPERON REPRESSOR-RELATED"/>
    <property type="match status" value="1"/>
</dbReference>
<evidence type="ECO:0000313" key="5">
    <source>
        <dbReference type="Proteomes" id="UP000002875"/>
    </source>
</evidence>
<feature type="domain" description="HTH tetR-type" evidence="3">
    <location>
        <begin position="1"/>
        <end position="61"/>
    </location>
</feature>
<organism evidence="4 5">
    <name type="scientific">Emticicia oligotrophica (strain DSM 17448 / CIP 109782 / MTCC 6937 / GPTSA100-15)</name>
    <dbReference type="NCBI Taxonomy" id="929562"/>
    <lineage>
        <taxon>Bacteria</taxon>
        <taxon>Pseudomonadati</taxon>
        <taxon>Bacteroidota</taxon>
        <taxon>Cytophagia</taxon>
        <taxon>Cytophagales</taxon>
        <taxon>Leadbetterellaceae</taxon>
        <taxon>Emticicia</taxon>
    </lineage>
</organism>
<reference evidence="4 5" key="1">
    <citation type="submission" date="2011-07" db="EMBL/GenBank/DDBJ databases">
        <title>The complete genome of chromosome of Emticicia oligotrophica DSM 17448.</title>
        <authorList>
            <consortium name="US DOE Joint Genome Institute (JGI-PGF)"/>
            <person name="Lucas S."/>
            <person name="Han J."/>
            <person name="Lapidus A."/>
            <person name="Bruce D."/>
            <person name="Goodwin L."/>
            <person name="Pitluck S."/>
            <person name="Peters L."/>
            <person name="Kyrpides N."/>
            <person name="Mavromatis K."/>
            <person name="Ivanova N."/>
            <person name="Ovchinnikova G."/>
            <person name="Teshima H."/>
            <person name="Detter J.C."/>
            <person name="Tapia R."/>
            <person name="Han C."/>
            <person name="Land M."/>
            <person name="Hauser L."/>
            <person name="Markowitz V."/>
            <person name="Cheng J.-F."/>
            <person name="Hugenholtz P."/>
            <person name="Woyke T."/>
            <person name="Wu D."/>
            <person name="Tindall B."/>
            <person name="Pomrenke H."/>
            <person name="Brambilla E."/>
            <person name="Klenk H.-P."/>
            <person name="Eisen J.A."/>
        </authorList>
    </citation>
    <scope>NUCLEOTIDE SEQUENCE [LARGE SCALE GENOMIC DNA]</scope>
    <source>
        <strain evidence="4 5">DSM 17448</strain>
    </source>
</reference>
<keyword evidence="1 2" id="KW-0238">DNA-binding</keyword>
<dbReference type="InterPro" id="IPR009057">
    <property type="entry name" value="Homeodomain-like_sf"/>
</dbReference>
<dbReference type="InterPro" id="IPR032551">
    <property type="entry name" value="BscR_C"/>
</dbReference>
<accession>A0ABM5N4W8</accession>
<dbReference type="SUPFAM" id="SSF46689">
    <property type="entry name" value="Homeodomain-like"/>
    <property type="match status" value="1"/>
</dbReference>
<sequence length="185" mass="21181">MSKEQKILDTALKLFVEDGFQGTPTSKIAKEAGVANGTLFHYFATKETLIQELYIHVKNELNQYLLSVIDPNDDIKATTKKAFIYAILWSLENPEKFHFTQQVHFSPHVAKIPEEVVQEQTKLYTQLIESAKSQGLLKPMPTDLIFTLVHSQMMGIFQYLLTKPKGQQHEIIDQGFELVWTLISI</sequence>
<dbReference type="PANTHER" id="PTHR43479">
    <property type="entry name" value="ACREF/ENVCD OPERON REPRESSOR-RELATED"/>
    <property type="match status" value="1"/>
</dbReference>
<dbReference type="InterPro" id="IPR001647">
    <property type="entry name" value="HTH_TetR"/>
</dbReference>
<dbReference type="RefSeq" id="WP_015030167.1">
    <property type="nucleotide sequence ID" value="NC_018748.1"/>
</dbReference>
<dbReference type="SUPFAM" id="SSF48498">
    <property type="entry name" value="Tetracyclin repressor-like, C-terminal domain"/>
    <property type="match status" value="1"/>
</dbReference>